<sequence length="182" mass="20269">MPPIKVKSKKLAAPREGSPVSIRPDCEYELPDIAFDDSFRDVVKKLSLYFVDAIELPSTFEQLRTTPAGAPLRILVDHLTATCTNPAIVNALLALKWHYASSSDHRTLGESRADACEIVAWRFLTRLSEREAVDFCLYEIPDLDDDSEAEETGNGHARDEEAGEASPLLSHLRSIDNLLFLD</sequence>
<protein>
    <submittedName>
        <fullName evidence="2">Uncharacterized protein</fullName>
    </submittedName>
</protein>
<evidence type="ECO:0000313" key="3">
    <source>
        <dbReference type="Proteomes" id="UP000287144"/>
    </source>
</evidence>
<name>A0A428TTZ3_9HYPO</name>
<proteinExistence type="predicted"/>
<reference evidence="2 3" key="1">
    <citation type="submission" date="2017-06" db="EMBL/GenBank/DDBJ databases">
        <title>Comparative genomic analysis of Ambrosia Fusariam Clade fungi.</title>
        <authorList>
            <person name="Stajich J.E."/>
            <person name="Carrillo J."/>
            <person name="Kijimoto T."/>
            <person name="Eskalen A."/>
            <person name="O'Donnell K."/>
            <person name="Kasson M."/>
        </authorList>
    </citation>
    <scope>NUCLEOTIDE SEQUENCE [LARGE SCALE GENOMIC DNA]</scope>
    <source>
        <strain evidence="2 3">NRRL62579</strain>
    </source>
</reference>
<dbReference type="PANTHER" id="PTHR35859:SF5">
    <property type="entry name" value="ION TRANSPORT DOMAIN-CONTAINING PROTEIN"/>
    <property type="match status" value="1"/>
</dbReference>
<accession>A0A428TTZ3</accession>
<evidence type="ECO:0000313" key="2">
    <source>
        <dbReference type="EMBL" id="RSM05527.1"/>
    </source>
</evidence>
<comment type="caution">
    <text evidence="2">The sequence shown here is derived from an EMBL/GenBank/DDBJ whole genome shotgun (WGS) entry which is preliminary data.</text>
</comment>
<dbReference type="Proteomes" id="UP000287144">
    <property type="component" value="Unassembled WGS sequence"/>
</dbReference>
<dbReference type="EMBL" id="NKCK01000052">
    <property type="protein sequence ID" value="RSM05527.1"/>
    <property type="molecule type" value="Genomic_DNA"/>
</dbReference>
<gene>
    <name evidence="2" type="ORF">CEP52_006289</name>
</gene>
<dbReference type="InterPro" id="IPR052971">
    <property type="entry name" value="TRP_calcium_channel"/>
</dbReference>
<organism evidence="2 3">
    <name type="scientific">Fusarium oligoseptatum</name>
    <dbReference type="NCBI Taxonomy" id="2604345"/>
    <lineage>
        <taxon>Eukaryota</taxon>
        <taxon>Fungi</taxon>
        <taxon>Dikarya</taxon>
        <taxon>Ascomycota</taxon>
        <taxon>Pezizomycotina</taxon>
        <taxon>Sordariomycetes</taxon>
        <taxon>Hypocreomycetidae</taxon>
        <taxon>Hypocreales</taxon>
        <taxon>Nectriaceae</taxon>
        <taxon>Fusarium</taxon>
        <taxon>Fusarium solani species complex</taxon>
    </lineage>
</organism>
<evidence type="ECO:0000256" key="1">
    <source>
        <dbReference type="SAM" id="MobiDB-lite"/>
    </source>
</evidence>
<feature type="region of interest" description="Disordered" evidence="1">
    <location>
        <begin position="146"/>
        <end position="165"/>
    </location>
</feature>
<dbReference type="AlphaFoldDB" id="A0A428TTZ3"/>
<dbReference type="PANTHER" id="PTHR35859">
    <property type="entry name" value="NONSELECTIVE CATION CHANNEL PROTEIN"/>
    <property type="match status" value="1"/>
</dbReference>
<keyword evidence="3" id="KW-1185">Reference proteome</keyword>
<dbReference type="STRING" id="1325735.A0A428TTZ3"/>